<name>A0A7T8GRV1_CALRO</name>
<accession>A0A7T8GRV1</accession>
<evidence type="ECO:0000313" key="2">
    <source>
        <dbReference type="EMBL" id="QQP36634.1"/>
    </source>
</evidence>
<evidence type="ECO:0000256" key="1">
    <source>
        <dbReference type="SAM" id="MobiDB-lite"/>
    </source>
</evidence>
<protein>
    <submittedName>
        <fullName evidence="2">Uncharacterized protein</fullName>
    </submittedName>
</protein>
<dbReference type="AlphaFoldDB" id="A0A7T8GRV1"/>
<evidence type="ECO:0000313" key="3">
    <source>
        <dbReference type="Proteomes" id="UP000595437"/>
    </source>
</evidence>
<dbReference type="Proteomes" id="UP000595437">
    <property type="component" value="Chromosome 16"/>
</dbReference>
<dbReference type="EMBL" id="CP045905">
    <property type="protein sequence ID" value="QQP36634.1"/>
    <property type="molecule type" value="Genomic_DNA"/>
</dbReference>
<keyword evidence="3" id="KW-1185">Reference proteome</keyword>
<feature type="region of interest" description="Disordered" evidence="1">
    <location>
        <begin position="13"/>
        <end position="35"/>
    </location>
</feature>
<feature type="non-terminal residue" evidence="2">
    <location>
        <position position="1"/>
    </location>
</feature>
<reference evidence="3" key="1">
    <citation type="submission" date="2021-01" db="EMBL/GenBank/DDBJ databases">
        <title>Caligus Genome Assembly.</title>
        <authorList>
            <person name="Gallardo-Escarate C."/>
        </authorList>
    </citation>
    <scope>NUCLEOTIDE SEQUENCE [LARGE SCALE GENOMIC DNA]</scope>
</reference>
<gene>
    <name evidence="2" type="ORF">FKW44_021795</name>
</gene>
<proteinExistence type="predicted"/>
<sequence length="94" mass="10809">SPISGFYSSHCISRESALSRPPDAPTVEEKEETVEKDDIELDDNKEIKINILTMIETPQKMETIKKLKTLEIMTRTTEKSMEKKRNILLLDLSD</sequence>
<organism evidence="2 3">
    <name type="scientific">Caligus rogercresseyi</name>
    <name type="common">Sea louse</name>
    <dbReference type="NCBI Taxonomy" id="217165"/>
    <lineage>
        <taxon>Eukaryota</taxon>
        <taxon>Metazoa</taxon>
        <taxon>Ecdysozoa</taxon>
        <taxon>Arthropoda</taxon>
        <taxon>Crustacea</taxon>
        <taxon>Multicrustacea</taxon>
        <taxon>Hexanauplia</taxon>
        <taxon>Copepoda</taxon>
        <taxon>Siphonostomatoida</taxon>
        <taxon>Caligidae</taxon>
        <taxon>Caligus</taxon>
    </lineage>
</organism>